<reference evidence="1 2" key="1">
    <citation type="submission" date="2016-11" db="EMBL/GenBank/DDBJ databases">
        <title>Study of marine rhodopsin-containing bacteria.</title>
        <authorList>
            <person name="Yoshizawa S."/>
            <person name="Kumagai Y."/>
            <person name="Kogure K."/>
        </authorList>
    </citation>
    <scope>NUCLEOTIDE SEQUENCE [LARGE SCALE GENOMIC DNA]</scope>
    <source>
        <strain evidence="1 2">SAORIC-28</strain>
    </source>
</reference>
<gene>
    <name evidence="1" type="ORF">BSZ37_04235</name>
</gene>
<comment type="caution">
    <text evidence="1">The sequence shown here is derived from an EMBL/GenBank/DDBJ whole genome shotgun (WGS) entry which is preliminary data.</text>
</comment>
<dbReference type="Proteomes" id="UP000216339">
    <property type="component" value="Unassembled WGS sequence"/>
</dbReference>
<dbReference type="RefSeq" id="WP_095509343.1">
    <property type="nucleotide sequence ID" value="NZ_MQWD01000001.1"/>
</dbReference>
<proteinExistence type="predicted"/>
<dbReference type="EMBL" id="MQWD01000001">
    <property type="protein sequence ID" value="PAP75700.1"/>
    <property type="molecule type" value="Genomic_DNA"/>
</dbReference>
<evidence type="ECO:0000313" key="1">
    <source>
        <dbReference type="EMBL" id="PAP75700.1"/>
    </source>
</evidence>
<sequence>MVTLAPPALSAPHSVADEACALAERVLSYLDAERRLVQNHMVRDAVDDGYLAYADREFAAFRAQIEGEVRELRARAMG</sequence>
<accession>A0A271IX62</accession>
<evidence type="ECO:0000313" key="2">
    <source>
        <dbReference type="Proteomes" id="UP000216339"/>
    </source>
</evidence>
<name>A0A271IX62_9BACT</name>
<dbReference type="AlphaFoldDB" id="A0A271IX62"/>
<protein>
    <submittedName>
        <fullName evidence="1">Uncharacterized protein</fullName>
    </submittedName>
</protein>
<keyword evidence="2" id="KW-1185">Reference proteome</keyword>
<organism evidence="1 2">
    <name type="scientific">Rubrivirga marina</name>
    <dbReference type="NCBI Taxonomy" id="1196024"/>
    <lineage>
        <taxon>Bacteria</taxon>
        <taxon>Pseudomonadati</taxon>
        <taxon>Rhodothermota</taxon>
        <taxon>Rhodothermia</taxon>
        <taxon>Rhodothermales</taxon>
        <taxon>Rubricoccaceae</taxon>
        <taxon>Rubrivirga</taxon>
    </lineage>
</organism>